<name>A0A7S1Z3G2_9STRA</name>
<reference evidence="1" key="1">
    <citation type="submission" date="2021-01" db="EMBL/GenBank/DDBJ databases">
        <authorList>
            <person name="Corre E."/>
            <person name="Pelletier E."/>
            <person name="Niang G."/>
            <person name="Scheremetjew M."/>
            <person name="Finn R."/>
            <person name="Kale V."/>
            <person name="Holt S."/>
            <person name="Cochrane G."/>
            <person name="Meng A."/>
            <person name="Brown T."/>
            <person name="Cohen L."/>
        </authorList>
    </citation>
    <scope>NUCLEOTIDE SEQUENCE</scope>
    <source>
        <strain evidence="1">Pop2</strain>
    </source>
</reference>
<gene>
    <name evidence="1" type="ORF">DBRI1063_LOCUS9731</name>
</gene>
<dbReference type="EMBL" id="HBGN01015189">
    <property type="protein sequence ID" value="CAD9327509.1"/>
    <property type="molecule type" value="Transcribed_RNA"/>
</dbReference>
<proteinExistence type="predicted"/>
<organism evidence="1">
    <name type="scientific">Ditylum brightwellii</name>
    <dbReference type="NCBI Taxonomy" id="49249"/>
    <lineage>
        <taxon>Eukaryota</taxon>
        <taxon>Sar</taxon>
        <taxon>Stramenopiles</taxon>
        <taxon>Ochrophyta</taxon>
        <taxon>Bacillariophyta</taxon>
        <taxon>Mediophyceae</taxon>
        <taxon>Lithodesmiophycidae</taxon>
        <taxon>Lithodesmiales</taxon>
        <taxon>Lithodesmiaceae</taxon>
        <taxon>Ditylum</taxon>
    </lineage>
</organism>
<accession>A0A7S1Z3G2</accession>
<evidence type="ECO:0000313" key="1">
    <source>
        <dbReference type="EMBL" id="CAD9327509.1"/>
    </source>
</evidence>
<protein>
    <submittedName>
        <fullName evidence="1">Uncharacterized protein</fullName>
    </submittedName>
</protein>
<dbReference type="AlphaFoldDB" id="A0A7S1Z3G2"/>
<sequence>MSFQVMHAAVTNSAADVPRGDICAQRGDRLFSLSVLPDAGGVKGEFCIVVSITHAIAGGFTCSRIAAMLSSKNPIVALRADRKHGVTDAFAAVTGPMYAKVLLATRTRLAMLRAKMLTRPHKAESRYIDMATVNKIKANAKALGQVPFVSTSDIITSTFANATNARLTSMAFDLRGRIPGYDIDDAGNYIGVVFVGDQESATPSHIRRVIRCDPKNMHTSDRQAVPPKREWLRMNRSNVTYAVFDHFRELELDGMTQHAFLPHLDVSSLTSNVCIVYRAKRDTLAVATFTRHSKGALKDVMDGMPVGGHVLAPPPPSHASRKWIKRARLYGTRWTWMYRWIKRFAFEARMFVCQAQQTRPPTYYIT</sequence>